<organism evidence="1 2">
    <name type="scientific">Lentinula detonsa</name>
    <dbReference type="NCBI Taxonomy" id="2804962"/>
    <lineage>
        <taxon>Eukaryota</taxon>
        <taxon>Fungi</taxon>
        <taxon>Dikarya</taxon>
        <taxon>Basidiomycota</taxon>
        <taxon>Agaricomycotina</taxon>
        <taxon>Agaricomycetes</taxon>
        <taxon>Agaricomycetidae</taxon>
        <taxon>Agaricales</taxon>
        <taxon>Marasmiineae</taxon>
        <taxon>Omphalotaceae</taxon>
        <taxon>Lentinula</taxon>
    </lineage>
</organism>
<evidence type="ECO:0000313" key="1">
    <source>
        <dbReference type="EMBL" id="KAJ3979732.1"/>
    </source>
</evidence>
<gene>
    <name evidence="1" type="ORF">F5890DRAFT_1575908</name>
</gene>
<proteinExistence type="predicted"/>
<reference evidence="1" key="1">
    <citation type="submission" date="2022-08" db="EMBL/GenBank/DDBJ databases">
        <authorList>
            <consortium name="DOE Joint Genome Institute"/>
            <person name="Min B."/>
            <person name="Riley R."/>
            <person name="Sierra-Patev S."/>
            <person name="Naranjo-Ortiz M."/>
            <person name="Looney B."/>
            <person name="Konkel Z."/>
            <person name="Slot J.C."/>
            <person name="Sakamoto Y."/>
            <person name="Steenwyk J.L."/>
            <person name="Rokas A."/>
            <person name="Carro J."/>
            <person name="Camarero S."/>
            <person name="Ferreira P."/>
            <person name="Molpeceres G."/>
            <person name="Ruiz-Duenas F.J."/>
            <person name="Serrano A."/>
            <person name="Henrissat B."/>
            <person name="Drula E."/>
            <person name="Hughes K.W."/>
            <person name="Mata J.L."/>
            <person name="Ishikawa N.K."/>
            <person name="Vargas-Isla R."/>
            <person name="Ushijima S."/>
            <person name="Smith C.A."/>
            <person name="Ahrendt S."/>
            <person name="Andreopoulos W."/>
            <person name="He G."/>
            <person name="Labutti K."/>
            <person name="Lipzen A."/>
            <person name="Ng V."/>
            <person name="Sandor L."/>
            <person name="Barry K."/>
            <person name="Martinez A.T."/>
            <person name="Xiao Y."/>
            <person name="Gibbons J.G."/>
            <person name="Terashima K."/>
            <person name="Hibbett D.S."/>
            <person name="Grigoriev I.V."/>
        </authorList>
    </citation>
    <scope>NUCLEOTIDE SEQUENCE</scope>
    <source>
        <strain evidence="1">TFB7829</strain>
    </source>
</reference>
<protein>
    <recommendedName>
        <fullName evidence="3">DDE-1 domain-containing protein</fullName>
    </recommendedName>
</protein>
<dbReference type="AlphaFoldDB" id="A0AA38UMC7"/>
<name>A0AA38UMC7_9AGAR</name>
<accession>A0AA38UMC7</accession>
<dbReference type="EMBL" id="MU802280">
    <property type="protein sequence ID" value="KAJ3979732.1"/>
    <property type="molecule type" value="Genomic_DNA"/>
</dbReference>
<comment type="caution">
    <text evidence="1">The sequence shown here is derived from an EMBL/GenBank/DDBJ whole genome shotgun (WGS) entry which is preliminary data.</text>
</comment>
<dbReference type="Proteomes" id="UP001163850">
    <property type="component" value="Unassembled WGS sequence"/>
</dbReference>
<evidence type="ECO:0008006" key="3">
    <source>
        <dbReference type="Google" id="ProtNLM"/>
    </source>
</evidence>
<sequence length="200" mass="22786">MCAAQKLPINSEEITIEAALREAFCIRNYNIPAELWVNTDQIQTIYQQGTGATWNHKGDHQVPVVGVSEKRAFTLVPSISASGELLPFQAIFQGATPVSCPSRNAPSYAEAQHLGFQLEPSKSDTYWSTIDTMKSLINSIITPYFERKKLDLGIDDPKNQYSIWKIDCWSVHKSETFLTWMKQTHPKIIIIRKRRQQRSC</sequence>
<evidence type="ECO:0000313" key="2">
    <source>
        <dbReference type="Proteomes" id="UP001163850"/>
    </source>
</evidence>